<protein>
    <recommendedName>
        <fullName evidence="3">SCP domain-containing protein</fullName>
    </recommendedName>
</protein>
<dbReference type="InterPro" id="IPR035940">
    <property type="entry name" value="CAP_sf"/>
</dbReference>
<gene>
    <name evidence="1" type="ORF">OESDEN_04482</name>
</gene>
<sequence>MPTFGIRWESRIGGGFEKQQTPKIASDLTVGVGCAAIKCSTQINVVCHYDTTLANGMKLYAMGPYCNRCPGGIESCVNGLCPAY</sequence>
<dbReference type="EMBL" id="KN549920">
    <property type="protein sequence ID" value="KHJ95572.1"/>
    <property type="molecule type" value="Genomic_DNA"/>
</dbReference>
<dbReference type="Proteomes" id="UP000053660">
    <property type="component" value="Unassembled WGS sequence"/>
</dbReference>
<organism evidence="1 2">
    <name type="scientific">Oesophagostomum dentatum</name>
    <name type="common">Nodular worm</name>
    <dbReference type="NCBI Taxonomy" id="61180"/>
    <lineage>
        <taxon>Eukaryota</taxon>
        <taxon>Metazoa</taxon>
        <taxon>Ecdysozoa</taxon>
        <taxon>Nematoda</taxon>
        <taxon>Chromadorea</taxon>
        <taxon>Rhabditida</taxon>
        <taxon>Rhabditina</taxon>
        <taxon>Rhabditomorpha</taxon>
        <taxon>Strongyloidea</taxon>
        <taxon>Strongylidae</taxon>
        <taxon>Oesophagostomum</taxon>
    </lineage>
</organism>
<name>A0A0B1TID3_OESDE</name>
<keyword evidence="2" id="KW-1185">Reference proteome</keyword>
<evidence type="ECO:0008006" key="3">
    <source>
        <dbReference type="Google" id="ProtNLM"/>
    </source>
</evidence>
<proteinExistence type="predicted"/>
<evidence type="ECO:0000313" key="1">
    <source>
        <dbReference type="EMBL" id="KHJ95572.1"/>
    </source>
</evidence>
<reference evidence="1 2" key="1">
    <citation type="submission" date="2014-03" db="EMBL/GenBank/DDBJ databases">
        <title>Draft genome of the hookworm Oesophagostomum dentatum.</title>
        <authorList>
            <person name="Mitreva M."/>
        </authorList>
    </citation>
    <scope>NUCLEOTIDE SEQUENCE [LARGE SCALE GENOMIC DNA]</scope>
    <source>
        <strain evidence="1 2">OD-Hann</strain>
    </source>
</reference>
<dbReference type="OrthoDB" id="414826at2759"/>
<evidence type="ECO:0000313" key="2">
    <source>
        <dbReference type="Proteomes" id="UP000053660"/>
    </source>
</evidence>
<dbReference type="AlphaFoldDB" id="A0A0B1TID3"/>
<accession>A0A0B1TID3</accession>
<dbReference type="SUPFAM" id="SSF55797">
    <property type="entry name" value="PR-1-like"/>
    <property type="match status" value="1"/>
</dbReference>
<dbReference type="Gene3D" id="3.40.33.10">
    <property type="entry name" value="CAP"/>
    <property type="match status" value="1"/>
</dbReference>